<dbReference type="OrthoDB" id="5062115at2759"/>
<feature type="domain" description="Kazal-like" evidence="10">
    <location>
        <begin position="117"/>
        <end position="172"/>
    </location>
</feature>
<feature type="transmembrane region" description="Helical" evidence="9">
    <location>
        <begin position="51"/>
        <end position="72"/>
    </location>
</feature>
<dbReference type="SUPFAM" id="SSF103473">
    <property type="entry name" value="MFS general substrate transporter"/>
    <property type="match status" value="1"/>
</dbReference>
<sequence length="330" mass="35878">MKRLLKNDILLYRTASSVLHILPIAGLYTFLPKYLESQFQLSATKANMISGMAGILVMGAGIFASGTFMRTFKPSARFVAKWIAVSALAYSVGMVILMWLGCPLNDFVGLNDAGKPGLALQACNTTCECRLGEFAPICSSEGITYLSPCVAGCTKVREEGDDYTYTDCQCLGKGVTAKNGFCPLQCNNLTWYIVIFSFFVLIHSTSEVGSMLLTLRCVDPQDKAMALGLISFAIGLFGNVPCPVIYGAVVDSTCLFWEDNCGDPGACRLYDPEKFRMMFHGLTALIMFGAFFVDAIVCYKASSVRFHDDEGPVEVRTPPLPTPPHSESAV</sequence>
<evidence type="ECO:0000259" key="10">
    <source>
        <dbReference type="PROSITE" id="PS51465"/>
    </source>
</evidence>
<proteinExistence type="inferred from homology"/>
<feature type="non-terminal residue" evidence="11">
    <location>
        <position position="330"/>
    </location>
</feature>
<keyword evidence="3" id="KW-1003">Cell membrane</keyword>
<dbReference type="STRING" id="407821.A0A087TVH5"/>
<keyword evidence="6 9" id="KW-0472">Membrane</keyword>
<evidence type="ECO:0000256" key="2">
    <source>
        <dbReference type="ARBA" id="ARBA00009657"/>
    </source>
</evidence>
<feature type="transmembrane region" description="Helical" evidence="9">
    <location>
        <begin position="79"/>
        <end position="100"/>
    </location>
</feature>
<evidence type="ECO:0000313" key="11">
    <source>
        <dbReference type="EMBL" id="KFM69114.1"/>
    </source>
</evidence>
<comment type="subcellular location">
    <subcellularLocation>
        <location evidence="1">Cell membrane</location>
        <topology evidence="1">Multi-pass membrane protein</topology>
    </subcellularLocation>
</comment>
<feature type="transmembrane region" description="Helical" evidence="9">
    <location>
        <begin position="189"/>
        <end position="213"/>
    </location>
</feature>
<feature type="transmembrane region" description="Helical" evidence="9">
    <location>
        <begin position="225"/>
        <end position="249"/>
    </location>
</feature>
<dbReference type="GO" id="GO:0043252">
    <property type="term" value="P:sodium-independent organic anion transport"/>
    <property type="evidence" value="ECO:0007669"/>
    <property type="project" value="TreeGrafter"/>
</dbReference>
<keyword evidence="5 9" id="KW-1133">Transmembrane helix</keyword>
<dbReference type="Pfam" id="PF07648">
    <property type="entry name" value="Kazal_2"/>
    <property type="match status" value="1"/>
</dbReference>
<feature type="transmembrane region" description="Helical" evidence="9">
    <location>
        <begin position="278"/>
        <end position="299"/>
    </location>
</feature>
<feature type="transmembrane region" description="Helical" evidence="9">
    <location>
        <begin position="12"/>
        <end position="31"/>
    </location>
</feature>
<evidence type="ECO:0000256" key="3">
    <source>
        <dbReference type="ARBA" id="ARBA00022475"/>
    </source>
</evidence>
<dbReference type="GO" id="GO:0016323">
    <property type="term" value="C:basolateral plasma membrane"/>
    <property type="evidence" value="ECO:0007669"/>
    <property type="project" value="TreeGrafter"/>
</dbReference>
<evidence type="ECO:0000256" key="4">
    <source>
        <dbReference type="ARBA" id="ARBA00022692"/>
    </source>
</evidence>
<organism evidence="11 12">
    <name type="scientific">Stegodyphus mimosarum</name>
    <name type="common">African social velvet spider</name>
    <dbReference type="NCBI Taxonomy" id="407821"/>
    <lineage>
        <taxon>Eukaryota</taxon>
        <taxon>Metazoa</taxon>
        <taxon>Ecdysozoa</taxon>
        <taxon>Arthropoda</taxon>
        <taxon>Chelicerata</taxon>
        <taxon>Arachnida</taxon>
        <taxon>Araneae</taxon>
        <taxon>Araneomorphae</taxon>
        <taxon>Entelegynae</taxon>
        <taxon>Eresoidea</taxon>
        <taxon>Eresidae</taxon>
        <taxon>Stegodyphus</taxon>
    </lineage>
</organism>
<evidence type="ECO:0000256" key="5">
    <source>
        <dbReference type="ARBA" id="ARBA00022989"/>
    </source>
</evidence>
<feature type="region of interest" description="Disordered" evidence="8">
    <location>
        <begin position="309"/>
        <end position="330"/>
    </location>
</feature>
<name>A0A087TVH5_STEMI</name>
<evidence type="ECO:0000256" key="8">
    <source>
        <dbReference type="SAM" id="MobiDB-lite"/>
    </source>
</evidence>
<accession>A0A087TVH5</accession>
<dbReference type="OMA" id="CHCENAS"/>
<reference evidence="11 12" key="1">
    <citation type="submission" date="2013-11" db="EMBL/GenBank/DDBJ databases">
        <title>Genome sequencing of Stegodyphus mimosarum.</title>
        <authorList>
            <person name="Bechsgaard J."/>
        </authorList>
    </citation>
    <scope>NUCLEOTIDE SEQUENCE [LARGE SCALE GENOMIC DNA]</scope>
</reference>
<protein>
    <submittedName>
        <fullName evidence="11">Solute carrier organic anion transporter family member 1C1</fullName>
    </submittedName>
</protein>
<comment type="similarity">
    <text evidence="2">Belongs to the organo anion transporter (TC 2.A.60) family.</text>
</comment>
<evidence type="ECO:0000256" key="7">
    <source>
        <dbReference type="ARBA" id="ARBA00023157"/>
    </source>
</evidence>
<keyword evidence="12" id="KW-1185">Reference proteome</keyword>
<dbReference type="AlphaFoldDB" id="A0A087TVH5"/>
<dbReference type="InterPro" id="IPR036259">
    <property type="entry name" value="MFS_trans_sf"/>
</dbReference>
<dbReference type="EMBL" id="KK116932">
    <property type="protein sequence ID" value="KFM69114.1"/>
    <property type="molecule type" value="Genomic_DNA"/>
</dbReference>
<keyword evidence="7" id="KW-1015">Disulfide bond</keyword>
<keyword evidence="4 9" id="KW-0812">Transmembrane</keyword>
<dbReference type="InterPro" id="IPR036058">
    <property type="entry name" value="Kazal_dom_sf"/>
</dbReference>
<dbReference type="Pfam" id="PF03137">
    <property type="entry name" value="OATP"/>
    <property type="match status" value="1"/>
</dbReference>
<dbReference type="PANTHER" id="PTHR11388">
    <property type="entry name" value="ORGANIC ANION TRANSPORTER"/>
    <property type="match status" value="1"/>
</dbReference>
<dbReference type="InterPro" id="IPR002350">
    <property type="entry name" value="Kazal_dom"/>
</dbReference>
<evidence type="ECO:0000313" key="12">
    <source>
        <dbReference type="Proteomes" id="UP000054359"/>
    </source>
</evidence>
<evidence type="ECO:0000256" key="9">
    <source>
        <dbReference type="SAM" id="Phobius"/>
    </source>
</evidence>
<dbReference type="SUPFAM" id="SSF100895">
    <property type="entry name" value="Kazal-type serine protease inhibitors"/>
    <property type="match status" value="1"/>
</dbReference>
<dbReference type="GO" id="GO:0015347">
    <property type="term" value="F:sodium-independent organic anion transmembrane transporter activity"/>
    <property type="evidence" value="ECO:0007669"/>
    <property type="project" value="TreeGrafter"/>
</dbReference>
<dbReference type="Proteomes" id="UP000054359">
    <property type="component" value="Unassembled WGS sequence"/>
</dbReference>
<evidence type="ECO:0000256" key="1">
    <source>
        <dbReference type="ARBA" id="ARBA00004651"/>
    </source>
</evidence>
<dbReference type="PROSITE" id="PS51465">
    <property type="entry name" value="KAZAL_2"/>
    <property type="match status" value="1"/>
</dbReference>
<dbReference type="InterPro" id="IPR004156">
    <property type="entry name" value="OATP"/>
</dbReference>
<evidence type="ECO:0000256" key="6">
    <source>
        <dbReference type="ARBA" id="ARBA00023136"/>
    </source>
</evidence>
<gene>
    <name evidence="11" type="ORF">X975_22930</name>
</gene>
<dbReference type="PANTHER" id="PTHR11388:SF159">
    <property type="entry name" value="SOLUTE CARRIER ORGANIC ANION TRANSPORTER FAMILY MEMBER 74D"/>
    <property type="match status" value="1"/>
</dbReference>